<reference evidence="2" key="1">
    <citation type="journal article" date="2022" name="Mol. Ecol. Resour.">
        <title>The genomes of chicory, endive, great burdock and yacon provide insights into Asteraceae palaeo-polyploidization history and plant inulin production.</title>
        <authorList>
            <person name="Fan W."/>
            <person name="Wang S."/>
            <person name="Wang H."/>
            <person name="Wang A."/>
            <person name="Jiang F."/>
            <person name="Liu H."/>
            <person name="Zhao H."/>
            <person name="Xu D."/>
            <person name="Zhang Y."/>
        </authorList>
    </citation>
    <scope>NUCLEOTIDE SEQUENCE [LARGE SCALE GENOMIC DNA]</scope>
    <source>
        <strain evidence="2">cv. Yunnan</strain>
    </source>
</reference>
<organism evidence="1 2">
    <name type="scientific">Smallanthus sonchifolius</name>
    <dbReference type="NCBI Taxonomy" id="185202"/>
    <lineage>
        <taxon>Eukaryota</taxon>
        <taxon>Viridiplantae</taxon>
        <taxon>Streptophyta</taxon>
        <taxon>Embryophyta</taxon>
        <taxon>Tracheophyta</taxon>
        <taxon>Spermatophyta</taxon>
        <taxon>Magnoliopsida</taxon>
        <taxon>eudicotyledons</taxon>
        <taxon>Gunneridae</taxon>
        <taxon>Pentapetalae</taxon>
        <taxon>asterids</taxon>
        <taxon>campanulids</taxon>
        <taxon>Asterales</taxon>
        <taxon>Asteraceae</taxon>
        <taxon>Asteroideae</taxon>
        <taxon>Heliantheae alliance</taxon>
        <taxon>Millerieae</taxon>
        <taxon>Smallanthus</taxon>
    </lineage>
</organism>
<dbReference type="Proteomes" id="UP001056120">
    <property type="component" value="Linkage Group LG15"/>
</dbReference>
<accession>A0ACB9G0Q8</accession>
<proteinExistence type="predicted"/>
<comment type="caution">
    <text evidence="1">The sequence shown here is derived from an EMBL/GenBank/DDBJ whole genome shotgun (WGS) entry which is preliminary data.</text>
</comment>
<evidence type="ECO:0000313" key="1">
    <source>
        <dbReference type="EMBL" id="KAI3777104.1"/>
    </source>
</evidence>
<protein>
    <submittedName>
        <fullName evidence="1">Uncharacterized protein</fullName>
    </submittedName>
</protein>
<dbReference type="EMBL" id="CM042032">
    <property type="protein sequence ID" value="KAI3777104.1"/>
    <property type="molecule type" value="Genomic_DNA"/>
</dbReference>
<name>A0ACB9G0Q8_9ASTR</name>
<gene>
    <name evidence="1" type="ORF">L1987_46898</name>
</gene>
<sequence length="125" mass="14278">MWKILAEIVAVRFRIKEENEGDNSEKGKKRGDFELEEEIIQETEIEIEIKIVLEFEIDSYRFVHGRCLECKRCTSNTRHLVKAERMKGRGKTLYAGVRMSKVAAVEDFRPTSPGPSPGAGHGVRN</sequence>
<keyword evidence="2" id="KW-1185">Reference proteome</keyword>
<reference evidence="1 2" key="2">
    <citation type="journal article" date="2022" name="Mol. Ecol. Resour.">
        <title>The genomes of chicory, endive, great burdock and yacon provide insights into Asteraceae paleo-polyploidization history and plant inulin production.</title>
        <authorList>
            <person name="Fan W."/>
            <person name="Wang S."/>
            <person name="Wang H."/>
            <person name="Wang A."/>
            <person name="Jiang F."/>
            <person name="Liu H."/>
            <person name="Zhao H."/>
            <person name="Xu D."/>
            <person name="Zhang Y."/>
        </authorList>
    </citation>
    <scope>NUCLEOTIDE SEQUENCE [LARGE SCALE GENOMIC DNA]</scope>
    <source>
        <strain evidence="2">cv. Yunnan</strain>
        <tissue evidence="1">Leaves</tissue>
    </source>
</reference>
<evidence type="ECO:0000313" key="2">
    <source>
        <dbReference type="Proteomes" id="UP001056120"/>
    </source>
</evidence>